<keyword evidence="2" id="KW-1029">Fimbrium biogenesis</keyword>
<evidence type="ECO:0000256" key="2">
    <source>
        <dbReference type="ARBA" id="ARBA00022558"/>
    </source>
</evidence>
<dbReference type="PANTHER" id="PTHR30349">
    <property type="entry name" value="PHAGE INTEGRASE-RELATED"/>
    <property type="match status" value="1"/>
</dbReference>
<accession>A0A5H5B9X1</accession>
<evidence type="ECO:0000259" key="7">
    <source>
        <dbReference type="PROSITE" id="PS51898"/>
    </source>
</evidence>
<dbReference type="InterPro" id="IPR050090">
    <property type="entry name" value="Tyrosine_recombinase_XerCD"/>
</dbReference>
<dbReference type="Gene3D" id="1.10.443.10">
    <property type="entry name" value="Intergrase catalytic core"/>
    <property type="match status" value="1"/>
</dbReference>
<feature type="domain" description="Tyr recombinase" evidence="7">
    <location>
        <begin position="1"/>
        <end position="182"/>
    </location>
</feature>
<name>A0A5H5B9X1_SALET</name>
<dbReference type="Pfam" id="PF00589">
    <property type="entry name" value="Phage_integrase"/>
    <property type="match status" value="1"/>
</dbReference>
<sequence length="190" mass="22048">MRKYITKHEWNVFFGALSDCHHAARNKAMFHMAYIHGLRVSELTGMKITDLDLIGKTVYIRRLKNGLSTVHPLQEESVLLIKEWLNIRNTHVKESTADCLFLTNQGKMISRQWIYKLCKKISLRAGLGMNIHPHMFRHACGYALANQGMDTRLIQDYLGHRNIHHTVRYTAGNAARFRRVWQEANTVCDS</sequence>
<evidence type="ECO:0000256" key="4">
    <source>
        <dbReference type="ARBA" id="ARBA00023015"/>
    </source>
</evidence>
<keyword evidence="5" id="KW-0804">Transcription</keyword>
<organism evidence="8">
    <name type="scientific">Salmonella enterica subsp. enterica serovar Glostrup</name>
    <dbReference type="NCBI Taxonomy" id="1151180"/>
    <lineage>
        <taxon>Bacteria</taxon>
        <taxon>Pseudomonadati</taxon>
        <taxon>Pseudomonadota</taxon>
        <taxon>Gammaproteobacteria</taxon>
        <taxon>Enterobacterales</taxon>
        <taxon>Enterobacteriaceae</taxon>
        <taxon>Salmonella</taxon>
    </lineage>
</organism>
<evidence type="ECO:0000256" key="6">
    <source>
        <dbReference type="ARBA" id="ARBA00023172"/>
    </source>
</evidence>
<gene>
    <name evidence="8" type="ORF">FPD99_19090</name>
</gene>
<proteinExistence type="inferred from homology"/>
<dbReference type="InterPro" id="IPR002104">
    <property type="entry name" value="Integrase_catalytic"/>
</dbReference>
<keyword evidence="3" id="KW-0229">DNA integration</keyword>
<evidence type="ECO:0000256" key="5">
    <source>
        <dbReference type="ARBA" id="ARBA00023163"/>
    </source>
</evidence>
<dbReference type="EMBL" id="AAIQMM010000016">
    <property type="protein sequence ID" value="ECH0896081.1"/>
    <property type="molecule type" value="Genomic_DNA"/>
</dbReference>
<dbReference type="InterPro" id="IPR013762">
    <property type="entry name" value="Integrase-like_cat_sf"/>
</dbReference>
<keyword evidence="6" id="KW-0233">DNA recombination</keyword>
<dbReference type="AlphaFoldDB" id="A0A5H5B9X1"/>
<dbReference type="PANTHER" id="PTHR30349:SF62">
    <property type="entry name" value="TYPE 1 FIMBRIAE REGULATORY PROTEIN FIMB-RELATED"/>
    <property type="match status" value="1"/>
</dbReference>
<reference evidence="8" key="1">
    <citation type="submission" date="2019-07" db="EMBL/GenBank/DDBJ databases">
        <authorList>
            <person name="Ashton P.M."/>
            <person name="Dallman T."/>
            <person name="Nair S."/>
            <person name="De Pinna E."/>
            <person name="Peters T."/>
            <person name="Grant K."/>
        </authorList>
    </citation>
    <scope>NUCLEOTIDE SEQUENCE</scope>
    <source>
        <strain evidence="8">773673</strain>
    </source>
</reference>
<dbReference type="GO" id="GO:0003677">
    <property type="term" value="F:DNA binding"/>
    <property type="evidence" value="ECO:0007669"/>
    <property type="project" value="InterPro"/>
</dbReference>
<evidence type="ECO:0000256" key="3">
    <source>
        <dbReference type="ARBA" id="ARBA00022908"/>
    </source>
</evidence>
<protein>
    <submittedName>
        <fullName evidence="8">Tyrosine-type recombinase/integrase</fullName>
    </submittedName>
</protein>
<evidence type="ECO:0000313" key="8">
    <source>
        <dbReference type="EMBL" id="ECH0896081.1"/>
    </source>
</evidence>
<dbReference type="GO" id="GO:0015074">
    <property type="term" value="P:DNA integration"/>
    <property type="evidence" value="ECO:0007669"/>
    <property type="project" value="UniProtKB-KW"/>
</dbReference>
<dbReference type="PROSITE" id="PS51898">
    <property type="entry name" value="TYR_RECOMBINASE"/>
    <property type="match status" value="1"/>
</dbReference>
<evidence type="ECO:0000256" key="1">
    <source>
        <dbReference type="ARBA" id="ARBA00008857"/>
    </source>
</evidence>
<keyword evidence="4" id="KW-0805">Transcription regulation</keyword>
<dbReference type="GO" id="GO:0006310">
    <property type="term" value="P:DNA recombination"/>
    <property type="evidence" value="ECO:0007669"/>
    <property type="project" value="UniProtKB-KW"/>
</dbReference>
<dbReference type="InterPro" id="IPR011010">
    <property type="entry name" value="DNA_brk_join_enz"/>
</dbReference>
<dbReference type="SUPFAM" id="SSF56349">
    <property type="entry name" value="DNA breaking-rejoining enzymes"/>
    <property type="match status" value="1"/>
</dbReference>
<comment type="caution">
    <text evidence="8">The sequence shown here is derived from an EMBL/GenBank/DDBJ whole genome shotgun (WGS) entry which is preliminary data.</text>
</comment>
<comment type="similarity">
    <text evidence="1">Belongs to the 'phage' integrase family.</text>
</comment>